<feature type="domain" description="Chromo" evidence="1">
    <location>
        <begin position="142"/>
        <end position="201"/>
    </location>
</feature>
<comment type="caution">
    <text evidence="2">The sequence shown here is derived from an EMBL/GenBank/DDBJ whole genome shotgun (WGS) entry which is preliminary data.</text>
</comment>
<evidence type="ECO:0000259" key="1">
    <source>
        <dbReference type="PROSITE" id="PS50013"/>
    </source>
</evidence>
<evidence type="ECO:0000313" key="3">
    <source>
        <dbReference type="Proteomes" id="UP001057375"/>
    </source>
</evidence>
<dbReference type="Pfam" id="PF00385">
    <property type="entry name" value="Chromo"/>
    <property type="match status" value="1"/>
</dbReference>
<proteinExistence type="predicted"/>
<name>A0ABQ5JWP7_9EUKA</name>
<dbReference type="SMART" id="SM00298">
    <property type="entry name" value="CHROMO"/>
    <property type="match status" value="1"/>
</dbReference>
<organism evidence="2 3">
    <name type="scientific">Aduncisulcus paluster</name>
    <dbReference type="NCBI Taxonomy" id="2918883"/>
    <lineage>
        <taxon>Eukaryota</taxon>
        <taxon>Metamonada</taxon>
        <taxon>Carpediemonas-like organisms</taxon>
        <taxon>Aduncisulcus</taxon>
    </lineage>
</organism>
<dbReference type="InterPro" id="IPR016197">
    <property type="entry name" value="Chromo-like_dom_sf"/>
</dbReference>
<dbReference type="PROSITE" id="PS50013">
    <property type="entry name" value="CHROMO_2"/>
    <property type="match status" value="1"/>
</dbReference>
<sequence length="210" mass="24454">MEDDLFSVIHTKYEIEKPIGSAKARRNAEGYVELLRDKMKKVYDAAVKLQKDKDKKTKDKKMIEEGQYVWLTPLSSKSKKKLKGRILGPFLLEKVLPKFVCRIRNIVTKEEQIVHIRRLREVKGEHKEEDLLNMVALDEDEYLIECITDHRGDRLETLEFKVSWAGYDESEDTWESVEEVKSSTALSSYLENNPELKEIIGNYGADDDDL</sequence>
<dbReference type="Proteomes" id="UP001057375">
    <property type="component" value="Unassembled WGS sequence"/>
</dbReference>
<dbReference type="SUPFAM" id="SSF54160">
    <property type="entry name" value="Chromo domain-like"/>
    <property type="match status" value="1"/>
</dbReference>
<protein>
    <submittedName>
        <fullName evidence="2">DDE-type integrase/transposase/recombinase</fullName>
    </submittedName>
</protein>
<dbReference type="EMBL" id="BQXS01012190">
    <property type="protein sequence ID" value="GKT20183.1"/>
    <property type="molecule type" value="Genomic_DNA"/>
</dbReference>
<feature type="non-terminal residue" evidence="2">
    <location>
        <position position="210"/>
    </location>
</feature>
<dbReference type="InterPro" id="IPR023780">
    <property type="entry name" value="Chromo_domain"/>
</dbReference>
<evidence type="ECO:0000313" key="2">
    <source>
        <dbReference type="EMBL" id="GKT20183.1"/>
    </source>
</evidence>
<dbReference type="Gene3D" id="2.40.50.40">
    <property type="match status" value="1"/>
</dbReference>
<gene>
    <name evidence="2" type="ORF">ADUPG1_011688</name>
</gene>
<dbReference type="CDD" id="cd00024">
    <property type="entry name" value="CD_CSD"/>
    <property type="match status" value="1"/>
</dbReference>
<keyword evidence="3" id="KW-1185">Reference proteome</keyword>
<dbReference type="InterPro" id="IPR000953">
    <property type="entry name" value="Chromo/chromo_shadow_dom"/>
</dbReference>
<accession>A0ABQ5JWP7</accession>
<reference evidence="2" key="1">
    <citation type="submission" date="2022-03" db="EMBL/GenBank/DDBJ databases">
        <title>Draft genome sequence of Aduncisulcus paluster, a free-living microaerophilic Fornicata.</title>
        <authorList>
            <person name="Yuyama I."/>
            <person name="Kume K."/>
            <person name="Tamura T."/>
            <person name="Inagaki Y."/>
            <person name="Hashimoto T."/>
        </authorList>
    </citation>
    <scope>NUCLEOTIDE SEQUENCE</scope>
    <source>
        <strain evidence="2">NY0171</strain>
    </source>
</reference>